<feature type="signal peptide" evidence="1">
    <location>
        <begin position="1"/>
        <end position="18"/>
    </location>
</feature>
<dbReference type="PROSITE" id="PS51257">
    <property type="entry name" value="PROKAR_LIPOPROTEIN"/>
    <property type="match status" value="1"/>
</dbReference>
<keyword evidence="4" id="KW-1185">Reference proteome</keyword>
<reference evidence="4" key="1">
    <citation type="journal article" date="2019" name="Int. J. Syst. Evol. Microbiol.">
        <title>The Global Catalogue of Microorganisms (GCM) 10K type strain sequencing project: providing services to taxonomists for standard genome sequencing and annotation.</title>
        <authorList>
            <consortium name="The Broad Institute Genomics Platform"/>
            <consortium name="The Broad Institute Genome Sequencing Center for Infectious Disease"/>
            <person name="Wu L."/>
            <person name="Ma J."/>
        </authorList>
    </citation>
    <scope>NUCLEOTIDE SEQUENCE [LARGE SCALE GENOMIC DNA]</scope>
    <source>
        <strain evidence="4">CCUG 54522</strain>
    </source>
</reference>
<gene>
    <name evidence="3" type="ORF">ACFPYL_19670</name>
</gene>
<comment type="caution">
    <text evidence="3">The sequence shown here is derived from an EMBL/GenBank/DDBJ whole genome shotgun (WGS) entry which is preliminary data.</text>
</comment>
<sequence>MRLVVLALVAAFSLSACGDGNAAPAADKEPPALGACRVLSPDDVAKPANSGAVVECAEQHTAETFAVGDLPDEFDDADYDDPDLGAWAYRTCSKQFKDFLGADDSLVMRTVVSWAWFRPTEKAWDADARWYRCDVVGGGEQSKDYVDLPTSAKGLLLGRPKDEWMVCADGDTVSGSVKVPCTEPHNWRAVTTISLGEAGDEYPGDRLAEVTTRDFCSKSVGAWLNYPVDYDFGYTWFHQAEWDAGNRRSVCWAKTDQ</sequence>
<dbReference type="Pfam" id="PF13845">
    <property type="entry name" value="Septum_form"/>
    <property type="match status" value="1"/>
</dbReference>
<evidence type="ECO:0000313" key="3">
    <source>
        <dbReference type="EMBL" id="MFC6045313.1"/>
    </source>
</evidence>
<feature type="chain" id="PRO_5047540424" evidence="1">
    <location>
        <begin position="19"/>
        <end position="257"/>
    </location>
</feature>
<organism evidence="3 4">
    <name type="scientific">Nocardioides hankookensis</name>
    <dbReference type="NCBI Taxonomy" id="443157"/>
    <lineage>
        <taxon>Bacteria</taxon>
        <taxon>Bacillati</taxon>
        <taxon>Actinomycetota</taxon>
        <taxon>Actinomycetes</taxon>
        <taxon>Propionibacteriales</taxon>
        <taxon>Nocardioidaceae</taxon>
        <taxon>Nocardioides</taxon>
    </lineage>
</organism>
<dbReference type="InterPro" id="IPR026004">
    <property type="entry name" value="Septum_form"/>
</dbReference>
<keyword evidence="1" id="KW-0732">Signal</keyword>
<evidence type="ECO:0000313" key="4">
    <source>
        <dbReference type="Proteomes" id="UP001596135"/>
    </source>
</evidence>
<protein>
    <submittedName>
        <fullName evidence="3">Septum formation family protein</fullName>
    </submittedName>
</protein>
<dbReference type="RefSeq" id="WP_379158295.1">
    <property type="nucleotide sequence ID" value="NZ_JBHSRJ010000009.1"/>
</dbReference>
<feature type="domain" description="Septum formation-related" evidence="2">
    <location>
        <begin position="114"/>
        <end position="251"/>
    </location>
</feature>
<accession>A0ABW1LNL5</accession>
<name>A0ABW1LNL5_9ACTN</name>
<dbReference type="EMBL" id="JBHSRJ010000009">
    <property type="protein sequence ID" value="MFC6045313.1"/>
    <property type="molecule type" value="Genomic_DNA"/>
</dbReference>
<evidence type="ECO:0000259" key="2">
    <source>
        <dbReference type="Pfam" id="PF13845"/>
    </source>
</evidence>
<dbReference type="Proteomes" id="UP001596135">
    <property type="component" value="Unassembled WGS sequence"/>
</dbReference>
<proteinExistence type="predicted"/>
<evidence type="ECO:0000256" key="1">
    <source>
        <dbReference type="SAM" id="SignalP"/>
    </source>
</evidence>